<keyword evidence="1" id="KW-1133">Transmembrane helix</keyword>
<accession>A0A7W7HC37</accession>
<dbReference type="Pfam" id="PF10756">
    <property type="entry name" value="bPH_6"/>
    <property type="match status" value="1"/>
</dbReference>
<dbReference type="InterPro" id="IPR019692">
    <property type="entry name" value="CFP-6_PH"/>
</dbReference>
<evidence type="ECO:0000313" key="3">
    <source>
        <dbReference type="EMBL" id="GIE43775.1"/>
    </source>
</evidence>
<dbReference type="EMBL" id="JACHNC010000001">
    <property type="protein sequence ID" value="MBB4747794.1"/>
    <property type="molecule type" value="Genomic_DNA"/>
</dbReference>
<comment type="caution">
    <text evidence="4">The sequence shown here is derived from an EMBL/GenBank/DDBJ whole genome shotgun (WGS) entry which is preliminary data.</text>
</comment>
<gene>
    <name evidence="3" type="ORF">Alo02nite_66730</name>
    <name evidence="4" type="ORF">BJ964_001955</name>
</gene>
<dbReference type="AlphaFoldDB" id="A0A7W7HC37"/>
<keyword evidence="1" id="KW-0812">Transmembrane</keyword>
<evidence type="ECO:0000313" key="6">
    <source>
        <dbReference type="Proteomes" id="UP000631312"/>
    </source>
</evidence>
<reference evidence="4 5" key="1">
    <citation type="submission" date="2020-08" db="EMBL/GenBank/DDBJ databases">
        <title>Sequencing the genomes of 1000 actinobacteria strains.</title>
        <authorList>
            <person name="Klenk H.-P."/>
        </authorList>
    </citation>
    <scope>NUCLEOTIDE SEQUENCE [LARGE SCALE GENOMIC DNA]</scope>
    <source>
        <strain evidence="4 5">DSM 43150</strain>
    </source>
</reference>
<reference evidence="3 6" key="2">
    <citation type="submission" date="2021-01" db="EMBL/GenBank/DDBJ databases">
        <title>Whole genome shotgun sequence of Actinoplanes lobatus NBRC 12513.</title>
        <authorList>
            <person name="Komaki H."/>
            <person name="Tamura T."/>
        </authorList>
    </citation>
    <scope>NUCLEOTIDE SEQUENCE [LARGE SCALE GENOMIC DNA]</scope>
    <source>
        <strain evidence="3 6">NBRC 12513</strain>
    </source>
</reference>
<evidence type="ECO:0000256" key="1">
    <source>
        <dbReference type="SAM" id="Phobius"/>
    </source>
</evidence>
<name>A0A7W7HC37_9ACTN</name>
<dbReference type="RefSeq" id="WP_188120388.1">
    <property type="nucleotide sequence ID" value="NZ_BOMP01000112.1"/>
</dbReference>
<dbReference type="EMBL" id="BOMP01000112">
    <property type="protein sequence ID" value="GIE43775.1"/>
    <property type="molecule type" value="Genomic_DNA"/>
</dbReference>
<keyword evidence="6" id="KW-1185">Reference proteome</keyword>
<feature type="domain" description="Low molecular weight protein antigen 6 PH" evidence="2">
    <location>
        <begin position="56"/>
        <end position="132"/>
    </location>
</feature>
<dbReference type="Proteomes" id="UP000631312">
    <property type="component" value="Unassembled WGS sequence"/>
</dbReference>
<proteinExistence type="predicted"/>
<dbReference type="Proteomes" id="UP000590511">
    <property type="component" value="Unassembled WGS sequence"/>
</dbReference>
<protein>
    <recommendedName>
        <fullName evidence="2">Low molecular weight protein antigen 6 PH domain-containing protein</fullName>
    </recommendedName>
</protein>
<evidence type="ECO:0000313" key="4">
    <source>
        <dbReference type="EMBL" id="MBB4747794.1"/>
    </source>
</evidence>
<organism evidence="4 5">
    <name type="scientific">Actinoplanes lobatus</name>
    <dbReference type="NCBI Taxonomy" id="113568"/>
    <lineage>
        <taxon>Bacteria</taxon>
        <taxon>Bacillati</taxon>
        <taxon>Actinomycetota</taxon>
        <taxon>Actinomycetes</taxon>
        <taxon>Micromonosporales</taxon>
        <taxon>Micromonosporaceae</taxon>
        <taxon>Actinoplanes</taxon>
    </lineage>
</organism>
<keyword evidence="1" id="KW-0472">Membrane</keyword>
<feature type="transmembrane region" description="Helical" evidence="1">
    <location>
        <begin position="34"/>
        <end position="50"/>
    </location>
</feature>
<evidence type="ECO:0000259" key="2">
    <source>
        <dbReference type="Pfam" id="PF10756"/>
    </source>
</evidence>
<sequence>MQWRVKPALPAAKLITAVAVLALAAGFAEGDPARWAVAAVTAAILVLWAVRDLVVRVRLAADDEGITVVTGVARRRRVPWAKIERVRVDRAHRRMLRGVLLEIDAGDAIYMLGANELGADPDDVAAQLADLRPVS</sequence>
<evidence type="ECO:0000313" key="5">
    <source>
        <dbReference type="Proteomes" id="UP000590511"/>
    </source>
</evidence>